<evidence type="ECO:0000313" key="1">
    <source>
        <dbReference type="EMBL" id="NMM50830.1"/>
    </source>
</evidence>
<accession>A0A848J8L3</accession>
<keyword evidence="2" id="KW-1185">Reference proteome</keyword>
<reference evidence="1 2" key="1">
    <citation type="submission" date="2020-04" db="EMBL/GenBank/DDBJ databases">
        <title>Flammeovirgaceae bacterium KN852 isolated from deep sea.</title>
        <authorList>
            <person name="Zhang D.-C."/>
        </authorList>
    </citation>
    <scope>NUCLEOTIDE SEQUENCE [LARGE SCALE GENOMIC DNA]</scope>
    <source>
        <strain evidence="1 2">KN852</strain>
    </source>
</reference>
<dbReference type="AlphaFoldDB" id="A0A848J8L3"/>
<dbReference type="Proteomes" id="UP000559010">
    <property type="component" value="Unassembled WGS sequence"/>
</dbReference>
<organism evidence="1 2">
    <name type="scientific">Marinigracilibium pacificum</name>
    <dbReference type="NCBI Taxonomy" id="2729599"/>
    <lineage>
        <taxon>Bacteria</taxon>
        <taxon>Pseudomonadati</taxon>
        <taxon>Bacteroidota</taxon>
        <taxon>Cytophagia</taxon>
        <taxon>Cytophagales</taxon>
        <taxon>Flammeovirgaceae</taxon>
        <taxon>Marinigracilibium</taxon>
    </lineage>
</organism>
<gene>
    <name evidence="1" type="ORF">HH304_20645</name>
</gene>
<evidence type="ECO:0000313" key="2">
    <source>
        <dbReference type="Proteomes" id="UP000559010"/>
    </source>
</evidence>
<dbReference type="EMBL" id="JABBNU010000017">
    <property type="protein sequence ID" value="NMM50830.1"/>
    <property type="molecule type" value="Genomic_DNA"/>
</dbReference>
<sequence length="245" mass="27685">MNSICGPDAMATGWIPYYKHIGDVPANAFTRHKHSWPAFSMLFDSGNETPPTVLSGYRDWWDKIINEKEFRGGNAIIDVKLFCGEEGYPSKVTYKYKGFVGYTPANVQINWDIAGNPKVTVANMGGDGSEGSKVEWERDCAIIKHWIRFKIGKVGNLGNWMFTGQWAPYAWMMIRYKICCDGKVEISFGGSFIPSQWYYVKWAQVGTYDMLNITEAQIDGFLNAGDCKDAPGAYHYTWRGRGSQC</sequence>
<comment type="caution">
    <text evidence="1">The sequence shown here is derived from an EMBL/GenBank/DDBJ whole genome shotgun (WGS) entry which is preliminary data.</text>
</comment>
<protein>
    <submittedName>
        <fullName evidence="1">Uncharacterized protein</fullName>
    </submittedName>
</protein>
<dbReference type="RefSeq" id="WP_169685198.1">
    <property type="nucleotide sequence ID" value="NZ_JABBNU010000017.1"/>
</dbReference>
<proteinExistence type="predicted"/>
<name>A0A848J8L3_9BACT</name>